<dbReference type="EMBL" id="JACEIK010006496">
    <property type="protein sequence ID" value="MCE2055799.1"/>
    <property type="molecule type" value="Genomic_DNA"/>
</dbReference>
<feature type="region of interest" description="Disordered" evidence="1">
    <location>
        <begin position="80"/>
        <end position="114"/>
    </location>
</feature>
<feature type="non-terminal residue" evidence="2">
    <location>
        <position position="114"/>
    </location>
</feature>
<sequence>MGFGFGYGCEIHGNVSLMETGEREREIGCWKVLVWLVVAGAKVRGIEKMTRDDGREGPLASRKSLVGEIEARKQWVLREEGKEKGPVASDGEERRGRERKGVALGGKKMRKKIR</sequence>
<evidence type="ECO:0000313" key="2">
    <source>
        <dbReference type="EMBL" id="MCE2055799.1"/>
    </source>
</evidence>
<proteinExistence type="predicted"/>
<comment type="caution">
    <text evidence="2">The sequence shown here is derived from an EMBL/GenBank/DDBJ whole genome shotgun (WGS) entry which is preliminary data.</text>
</comment>
<name>A0ABS8W114_DATST</name>
<protein>
    <submittedName>
        <fullName evidence="2">Uncharacterized protein</fullName>
    </submittedName>
</protein>
<keyword evidence="3" id="KW-1185">Reference proteome</keyword>
<reference evidence="2 3" key="1">
    <citation type="journal article" date="2021" name="BMC Genomics">
        <title>Datura genome reveals duplications of psychoactive alkaloid biosynthetic genes and high mutation rate following tissue culture.</title>
        <authorList>
            <person name="Rajewski A."/>
            <person name="Carter-House D."/>
            <person name="Stajich J."/>
            <person name="Litt A."/>
        </authorList>
    </citation>
    <scope>NUCLEOTIDE SEQUENCE [LARGE SCALE GENOMIC DNA]</scope>
    <source>
        <strain evidence="2">AR-01</strain>
    </source>
</reference>
<accession>A0ABS8W114</accession>
<organism evidence="2 3">
    <name type="scientific">Datura stramonium</name>
    <name type="common">Jimsonweed</name>
    <name type="synonym">Common thornapple</name>
    <dbReference type="NCBI Taxonomy" id="4076"/>
    <lineage>
        <taxon>Eukaryota</taxon>
        <taxon>Viridiplantae</taxon>
        <taxon>Streptophyta</taxon>
        <taxon>Embryophyta</taxon>
        <taxon>Tracheophyta</taxon>
        <taxon>Spermatophyta</taxon>
        <taxon>Magnoliopsida</taxon>
        <taxon>eudicotyledons</taxon>
        <taxon>Gunneridae</taxon>
        <taxon>Pentapetalae</taxon>
        <taxon>asterids</taxon>
        <taxon>lamiids</taxon>
        <taxon>Solanales</taxon>
        <taxon>Solanaceae</taxon>
        <taxon>Solanoideae</taxon>
        <taxon>Datureae</taxon>
        <taxon>Datura</taxon>
    </lineage>
</organism>
<gene>
    <name evidence="2" type="ORF">HAX54_043440</name>
</gene>
<dbReference type="Proteomes" id="UP000823775">
    <property type="component" value="Unassembled WGS sequence"/>
</dbReference>
<feature type="compositionally biased region" description="Basic and acidic residues" evidence="1">
    <location>
        <begin position="80"/>
        <end position="101"/>
    </location>
</feature>
<evidence type="ECO:0000256" key="1">
    <source>
        <dbReference type="SAM" id="MobiDB-lite"/>
    </source>
</evidence>
<evidence type="ECO:0000313" key="3">
    <source>
        <dbReference type="Proteomes" id="UP000823775"/>
    </source>
</evidence>